<dbReference type="RefSeq" id="WP_088429276.1">
    <property type="nucleotide sequence ID" value="NZ_CP021983.2"/>
</dbReference>
<keyword evidence="2 3" id="KW-0143">Chaperone</keyword>
<gene>
    <name evidence="3 4" type="primary">ureD</name>
    <name evidence="4" type="ORF">XM38_010730</name>
</gene>
<comment type="subcellular location">
    <subcellularLocation>
        <location evidence="3">Cytoplasm</location>
    </subcellularLocation>
</comment>
<reference evidence="4 5" key="1">
    <citation type="journal article" date="2016" name="Biochim. Biophys. Acta">
        <title>Characterization of red-shifted phycobilisomes isolated from the chlorophyll f-containing cyanobacterium Halomicronema hongdechloris.</title>
        <authorList>
            <person name="Li Y."/>
            <person name="Lin Y."/>
            <person name="Garvey C.J."/>
            <person name="Birch D."/>
            <person name="Corkery R.W."/>
            <person name="Loughlin P.C."/>
            <person name="Scheer H."/>
            <person name="Willows R.D."/>
            <person name="Chen M."/>
        </authorList>
    </citation>
    <scope>NUCLEOTIDE SEQUENCE [LARGE SCALE GENOMIC DNA]</scope>
    <source>
        <strain evidence="4 5">C2206</strain>
    </source>
</reference>
<dbReference type="AlphaFoldDB" id="A0A1Z3HIN8"/>
<dbReference type="EMBL" id="CP021983">
    <property type="protein sequence ID" value="ASC70143.1"/>
    <property type="molecule type" value="Genomic_DNA"/>
</dbReference>
<dbReference type="GO" id="GO:0016151">
    <property type="term" value="F:nickel cation binding"/>
    <property type="evidence" value="ECO:0007669"/>
    <property type="project" value="UniProtKB-UniRule"/>
</dbReference>
<organism evidence="4 5">
    <name type="scientific">Halomicronema hongdechloris C2206</name>
    <dbReference type="NCBI Taxonomy" id="1641165"/>
    <lineage>
        <taxon>Bacteria</taxon>
        <taxon>Bacillati</taxon>
        <taxon>Cyanobacteriota</taxon>
        <taxon>Cyanophyceae</taxon>
        <taxon>Nodosilineales</taxon>
        <taxon>Nodosilineaceae</taxon>
        <taxon>Halomicronema</taxon>
    </lineage>
</organism>
<dbReference type="GO" id="GO:0005737">
    <property type="term" value="C:cytoplasm"/>
    <property type="evidence" value="ECO:0007669"/>
    <property type="project" value="UniProtKB-SubCell"/>
</dbReference>
<dbReference type="Pfam" id="PF01774">
    <property type="entry name" value="UreD"/>
    <property type="match status" value="1"/>
</dbReference>
<evidence type="ECO:0000313" key="4">
    <source>
        <dbReference type="EMBL" id="ASC70143.1"/>
    </source>
</evidence>
<evidence type="ECO:0000256" key="3">
    <source>
        <dbReference type="HAMAP-Rule" id="MF_01384"/>
    </source>
</evidence>
<name>A0A1Z3HIN8_9CYAN</name>
<comment type="similarity">
    <text evidence="1 3">Belongs to the UreD family.</text>
</comment>
<dbReference type="HAMAP" id="MF_01384">
    <property type="entry name" value="UreD"/>
    <property type="match status" value="1"/>
</dbReference>
<accession>A0A1Z3HIN8</accession>
<keyword evidence="3" id="KW-0996">Nickel insertion</keyword>
<dbReference type="Proteomes" id="UP000191901">
    <property type="component" value="Chromosome"/>
</dbReference>
<dbReference type="OrthoDB" id="9798842at2"/>
<keyword evidence="3" id="KW-0963">Cytoplasm</keyword>
<sequence>MTAINQPQAWLGILRLRYGRQHQQTVPLESYAQAPWRLQRPLYADASGHCQSVLIHTAGGMVGGDALQTTVDLQPGSCALITTAAASKVYRSQGATATQTHHLTLASDTCLEWFPQETILFRGAHYAQSTRVDLAPGAIWVAWDLTRFGRSARGEVFDAGSWRSCTEVWQEGRPLWLDRQVLTGDPDRFQSPHGLAGCSVVGSFVVLGVPGTRDWVAMARNHWQDFTAVTEADAGVTQLQAGLLCRYRGHSSQQARRWFSHLWQALRPHYLEQPACLPRVWSL</sequence>
<comment type="subunit">
    <text evidence="3">UreD, UreF and UreG form a complex that acts as a GTP-hydrolysis-dependent molecular chaperone, activating the urease apoprotein by helping to assemble the nickel containing metallocenter of UreC. The UreE protein probably delivers the nickel.</text>
</comment>
<evidence type="ECO:0000313" key="5">
    <source>
        <dbReference type="Proteomes" id="UP000191901"/>
    </source>
</evidence>
<dbReference type="KEGG" id="hhg:XM38_010730"/>
<proteinExistence type="inferred from homology"/>
<evidence type="ECO:0000256" key="1">
    <source>
        <dbReference type="ARBA" id="ARBA00007177"/>
    </source>
</evidence>
<dbReference type="STRING" id="1641165.XM38_04910"/>
<protein>
    <recommendedName>
        <fullName evidence="3">Urease accessory protein UreD</fullName>
    </recommendedName>
</protein>
<dbReference type="InterPro" id="IPR002669">
    <property type="entry name" value="UreD"/>
</dbReference>
<dbReference type="PANTHER" id="PTHR33643">
    <property type="entry name" value="UREASE ACCESSORY PROTEIN D"/>
    <property type="match status" value="1"/>
</dbReference>
<keyword evidence="5" id="KW-1185">Reference proteome</keyword>
<evidence type="ECO:0000256" key="2">
    <source>
        <dbReference type="ARBA" id="ARBA00023186"/>
    </source>
</evidence>
<comment type="function">
    <text evidence="3">Required for maturation of urease via the functional incorporation of the urease nickel metallocenter.</text>
</comment>
<dbReference type="PANTHER" id="PTHR33643:SF1">
    <property type="entry name" value="UREASE ACCESSORY PROTEIN D"/>
    <property type="match status" value="1"/>
</dbReference>